<dbReference type="InterPro" id="IPR047216">
    <property type="entry name" value="Endonuclease_DUF559_bact"/>
</dbReference>
<feature type="domain" description="DUF559" evidence="2">
    <location>
        <begin position="13"/>
        <end position="118"/>
    </location>
</feature>
<evidence type="ECO:0000313" key="3">
    <source>
        <dbReference type="EMBL" id="WFU68350.1"/>
    </source>
</evidence>
<feature type="region of interest" description="Disordered" evidence="1">
    <location>
        <begin position="1"/>
        <end position="25"/>
    </location>
</feature>
<gene>
    <name evidence="3" type="ORF">QA636_00015</name>
</gene>
<dbReference type="Gene3D" id="3.40.960.10">
    <property type="entry name" value="VSR Endonuclease"/>
    <property type="match status" value="1"/>
</dbReference>
<dbReference type="Pfam" id="PF04480">
    <property type="entry name" value="DUF559"/>
    <property type="match status" value="1"/>
</dbReference>
<organism evidence="3 4">
    <name type="scientific">Bradyrhizobium brasilense</name>
    <dbReference type="NCBI Taxonomy" id="1419277"/>
    <lineage>
        <taxon>Bacteria</taxon>
        <taxon>Pseudomonadati</taxon>
        <taxon>Pseudomonadota</taxon>
        <taxon>Alphaproteobacteria</taxon>
        <taxon>Hyphomicrobiales</taxon>
        <taxon>Nitrobacteraceae</taxon>
        <taxon>Bradyrhizobium</taxon>
    </lineage>
</organism>
<keyword evidence="4" id="KW-1185">Reference proteome</keyword>
<reference evidence="3 4" key="1">
    <citation type="submission" date="2023-04" db="EMBL/GenBank/DDBJ databases">
        <title>Australian commercial rhizobial inoculants.</title>
        <authorList>
            <person name="Kohlmeier M.G."/>
            <person name="O'Hara G.W."/>
            <person name="Colombi E."/>
            <person name="Ramsay J.P."/>
            <person name="Terpolilli J."/>
        </authorList>
    </citation>
    <scope>NUCLEOTIDE SEQUENCE [LARGE SCALE GENOMIC DNA]</scope>
    <source>
        <strain evidence="3 4">CB627</strain>
    </source>
</reference>
<sequence>MPRTPHHRPTDERLRSFAKKMRREPTDAEAKMWRLLRDRRLSHLKFRRQVPFRNYILDFACFEKRLAIEIDGGQHASSPRDASRTDALAAEGFQVLRYWNNDVLRTPGAVLEDIVAKLAEL</sequence>
<accession>A0ABY8JS11</accession>
<dbReference type="Proteomes" id="UP001221546">
    <property type="component" value="Chromosome"/>
</dbReference>
<dbReference type="PANTHER" id="PTHR38590">
    <property type="entry name" value="BLL0828 PROTEIN"/>
    <property type="match status" value="1"/>
</dbReference>
<dbReference type="CDD" id="cd01038">
    <property type="entry name" value="Endonuclease_DUF559"/>
    <property type="match status" value="1"/>
</dbReference>
<dbReference type="InterPro" id="IPR007569">
    <property type="entry name" value="DUF559"/>
</dbReference>
<proteinExistence type="predicted"/>
<dbReference type="PANTHER" id="PTHR38590:SF1">
    <property type="entry name" value="BLL0828 PROTEIN"/>
    <property type="match status" value="1"/>
</dbReference>
<dbReference type="InterPro" id="IPR011335">
    <property type="entry name" value="Restrct_endonuc-II-like"/>
</dbReference>
<evidence type="ECO:0000256" key="1">
    <source>
        <dbReference type="SAM" id="MobiDB-lite"/>
    </source>
</evidence>
<evidence type="ECO:0000313" key="4">
    <source>
        <dbReference type="Proteomes" id="UP001221546"/>
    </source>
</evidence>
<dbReference type="RefSeq" id="WP_076824746.1">
    <property type="nucleotide sequence ID" value="NZ_CP121646.1"/>
</dbReference>
<dbReference type="SUPFAM" id="SSF52980">
    <property type="entry name" value="Restriction endonuclease-like"/>
    <property type="match status" value="1"/>
</dbReference>
<protein>
    <submittedName>
        <fullName evidence="3">DUF559 domain-containing protein</fullName>
    </submittedName>
</protein>
<evidence type="ECO:0000259" key="2">
    <source>
        <dbReference type="Pfam" id="PF04480"/>
    </source>
</evidence>
<name>A0ABY8JS11_9BRAD</name>
<dbReference type="EMBL" id="CP121646">
    <property type="protein sequence ID" value="WFU68350.1"/>
    <property type="molecule type" value="Genomic_DNA"/>
</dbReference>